<organism evidence="1 2">
    <name type="scientific">Pendulispora rubella</name>
    <dbReference type="NCBI Taxonomy" id="2741070"/>
    <lineage>
        <taxon>Bacteria</taxon>
        <taxon>Pseudomonadati</taxon>
        <taxon>Myxococcota</taxon>
        <taxon>Myxococcia</taxon>
        <taxon>Myxococcales</taxon>
        <taxon>Sorangiineae</taxon>
        <taxon>Pendulisporaceae</taxon>
        <taxon>Pendulispora</taxon>
    </lineage>
</organism>
<reference evidence="1" key="1">
    <citation type="submission" date="2021-12" db="EMBL/GenBank/DDBJ databases">
        <title>Discovery of the Pendulisporaceae a myxobacterial family with distinct sporulation behavior and unique specialized metabolism.</title>
        <authorList>
            <person name="Garcia R."/>
            <person name="Popoff A."/>
            <person name="Bader C.D."/>
            <person name="Loehr J."/>
            <person name="Walesch S."/>
            <person name="Walt C."/>
            <person name="Boldt J."/>
            <person name="Bunk B."/>
            <person name="Haeckl F.J.F.P.J."/>
            <person name="Gunesch A.P."/>
            <person name="Birkelbach J."/>
            <person name="Nuebel U."/>
            <person name="Pietschmann T."/>
            <person name="Bach T."/>
            <person name="Mueller R."/>
        </authorList>
    </citation>
    <scope>NUCLEOTIDE SEQUENCE</scope>
    <source>
        <strain evidence="1">MSr11367</strain>
    </source>
</reference>
<dbReference type="Proteomes" id="UP001374803">
    <property type="component" value="Chromosome"/>
</dbReference>
<proteinExistence type="predicted"/>
<protein>
    <submittedName>
        <fullName evidence="1">Uncharacterized protein</fullName>
    </submittedName>
</protein>
<accession>A0ABZ2KXX2</accession>
<evidence type="ECO:0000313" key="2">
    <source>
        <dbReference type="Proteomes" id="UP001374803"/>
    </source>
</evidence>
<name>A0ABZ2KXX2_9BACT</name>
<keyword evidence="2" id="KW-1185">Reference proteome</keyword>
<dbReference type="RefSeq" id="WP_394831786.1">
    <property type="nucleotide sequence ID" value="NZ_CP089929.1"/>
</dbReference>
<sequence>MDRDAILLSGFARRLGAWVRTIERATGASNVDVSVSQAGLLIAATWAAGPRVDRPFAKTLATTELLGATLNGAHYVTCRPCDVARGFIREVLDAQGVLDP</sequence>
<evidence type="ECO:0000313" key="1">
    <source>
        <dbReference type="EMBL" id="WXB02159.1"/>
    </source>
</evidence>
<gene>
    <name evidence="1" type="ORF">LVJ94_35245</name>
</gene>
<dbReference type="EMBL" id="CP089983">
    <property type="protein sequence ID" value="WXB02159.1"/>
    <property type="molecule type" value="Genomic_DNA"/>
</dbReference>